<dbReference type="NCBIfam" id="NF033103">
    <property type="entry name" value="bla_class_A"/>
    <property type="match status" value="1"/>
</dbReference>
<dbReference type="InterPro" id="IPR000871">
    <property type="entry name" value="Beta-lactam_class-A"/>
</dbReference>
<evidence type="ECO:0000256" key="5">
    <source>
        <dbReference type="RuleBase" id="RU361140"/>
    </source>
</evidence>
<proteinExistence type="inferred from homology"/>
<comment type="catalytic activity">
    <reaction evidence="5">
        <text>a beta-lactam + H2O = a substituted beta-amino acid</text>
        <dbReference type="Rhea" id="RHEA:20401"/>
        <dbReference type="ChEBI" id="CHEBI:15377"/>
        <dbReference type="ChEBI" id="CHEBI:35627"/>
        <dbReference type="ChEBI" id="CHEBI:140347"/>
        <dbReference type="EC" id="3.5.2.6"/>
    </reaction>
</comment>
<gene>
    <name evidence="7" type="ORF">FHX41_1129</name>
</gene>
<evidence type="ECO:0000313" key="8">
    <source>
        <dbReference type="Proteomes" id="UP000316706"/>
    </source>
</evidence>
<dbReference type="Pfam" id="PF13354">
    <property type="entry name" value="Beta-lactamase2"/>
    <property type="match status" value="1"/>
</dbReference>
<feature type="domain" description="Beta-lactamase class A catalytic" evidence="6">
    <location>
        <begin position="90"/>
        <end position="309"/>
    </location>
</feature>
<evidence type="ECO:0000256" key="1">
    <source>
        <dbReference type="ARBA" id="ARBA00009009"/>
    </source>
</evidence>
<sequence>MDRLRDVPVPVRNACRMTNGTLRFGAGLGAAVLTLGVLTGCGGAATTAATPAPAVTARGSAASPSPTASAQAEVTERISRLEKTRGLRIGAYAVDTGTGRRVGHRADERFPFASTFKAMACGAVLRRARDSDPGLLDRVVRYGKGDLLAHSPVTEKHVKTGMTVADLCRATVTTSDNTAGNLILKEIGGPAGLTGFLRSLGDRVTRADRWEPGLNDWRPGEERDTTAPRPWADDLRALTVGDALAPEDRERLTGWLKATVTGEGRIRAGLPDGWTAGDKTGTGGTYGSANDIAVVWPPSGAPLVIAILTTGRDADAEPDERAIAETTAVLVDALRRD</sequence>
<dbReference type="AlphaFoldDB" id="A0A543IAB4"/>
<accession>A0A543IAB4</accession>
<dbReference type="PRINTS" id="PR00118">
    <property type="entry name" value="BLACTAMASEA"/>
</dbReference>
<dbReference type="EC" id="3.5.2.6" evidence="2 5"/>
<dbReference type="GO" id="GO:0008800">
    <property type="term" value="F:beta-lactamase activity"/>
    <property type="evidence" value="ECO:0007669"/>
    <property type="project" value="UniProtKB-UniRule"/>
</dbReference>
<dbReference type="GO" id="GO:0046677">
    <property type="term" value="P:response to antibiotic"/>
    <property type="evidence" value="ECO:0007669"/>
    <property type="project" value="UniProtKB-UniRule"/>
</dbReference>
<keyword evidence="8" id="KW-1185">Reference proteome</keyword>
<comment type="caution">
    <text evidence="7">The sequence shown here is derived from an EMBL/GenBank/DDBJ whole genome shotgun (WGS) entry which is preliminary data.</text>
</comment>
<reference evidence="7 8" key="1">
    <citation type="submission" date="2019-06" db="EMBL/GenBank/DDBJ databases">
        <title>Sequencing the genomes of 1000 actinobacteria strains.</title>
        <authorList>
            <person name="Klenk H.-P."/>
        </authorList>
    </citation>
    <scope>NUCLEOTIDE SEQUENCE [LARGE SCALE GENOMIC DNA]</scope>
    <source>
        <strain evidence="7 8">DSM 45043</strain>
    </source>
</reference>
<dbReference type="PANTHER" id="PTHR35333:SF3">
    <property type="entry name" value="BETA-LACTAMASE-TYPE TRANSPEPTIDASE FOLD CONTAINING PROTEIN"/>
    <property type="match status" value="1"/>
</dbReference>
<evidence type="ECO:0000256" key="2">
    <source>
        <dbReference type="ARBA" id="ARBA00012865"/>
    </source>
</evidence>
<dbReference type="Proteomes" id="UP000316706">
    <property type="component" value="Unassembled WGS sequence"/>
</dbReference>
<dbReference type="SUPFAM" id="SSF56601">
    <property type="entry name" value="beta-lactamase/transpeptidase-like"/>
    <property type="match status" value="1"/>
</dbReference>
<organism evidence="7 8">
    <name type="scientific">Actinomadura hallensis</name>
    <dbReference type="NCBI Taxonomy" id="337895"/>
    <lineage>
        <taxon>Bacteria</taxon>
        <taxon>Bacillati</taxon>
        <taxon>Actinomycetota</taxon>
        <taxon>Actinomycetes</taxon>
        <taxon>Streptosporangiales</taxon>
        <taxon>Thermomonosporaceae</taxon>
        <taxon>Actinomadura</taxon>
    </lineage>
</organism>
<dbReference type="EMBL" id="VFPO01000001">
    <property type="protein sequence ID" value="TQM67514.1"/>
    <property type="molecule type" value="Genomic_DNA"/>
</dbReference>
<dbReference type="InterPro" id="IPR023650">
    <property type="entry name" value="Beta-lactam_class-A_AS"/>
</dbReference>
<dbReference type="PANTHER" id="PTHR35333">
    <property type="entry name" value="BETA-LACTAMASE"/>
    <property type="match status" value="1"/>
</dbReference>
<dbReference type="InterPro" id="IPR045155">
    <property type="entry name" value="Beta-lactam_cat"/>
</dbReference>
<evidence type="ECO:0000259" key="6">
    <source>
        <dbReference type="Pfam" id="PF13354"/>
    </source>
</evidence>
<protein>
    <recommendedName>
        <fullName evidence="2 5">Beta-lactamase</fullName>
        <ecNumber evidence="2 5">3.5.2.6</ecNumber>
    </recommendedName>
</protein>
<dbReference type="PROSITE" id="PS00146">
    <property type="entry name" value="BETA_LACTAMASE_A"/>
    <property type="match status" value="1"/>
</dbReference>
<evidence type="ECO:0000313" key="7">
    <source>
        <dbReference type="EMBL" id="TQM67514.1"/>
    </source>
</evidence>
<comment type="similarity">
    <text evidence="1 5">Belongs to the class-A beta-lactamase family.</text>
</comment>
<name>A0A543IAB4_9ACTN</name>
<evidence type="ECO:0000256" key="4">
    <source>
        <dbReference type="ARBA" id="ARBA00023251"/>
    </source>
</evidence>
<dbReference type="GO" id="GO:0030655">
    <property type="term" value="P:beta-lactam antibiotic catabolic process"/>
    <property type="evidence" value="ECO:0007669"/>
    <property type="project" value="InterPro"/>
</dbReference>
<dbReference type="InterPro" id="IPR012338">
    <property type="entry name" value="Beta-lactam/transpept-like"/>
</dbReference>
<keyword evidence="4 5" id="KW-0046">Antibiotic resistance</keyword>
<keyword evidence="3 5" id="KW-0378">Hydrolase</keyword>
<evidence type="ECO:0000256" key="3">
    <source>
        <dbReference type="ARBA" id="ARBA00022801"/>
    </source>
</evidence>
<dbReference type="Gene3D" id="3.40.710.10">
    <property type="entry name" value="DD-peptidase/beta-lactamase superfamily"/>
    <property type="match status" value="1"/>
</dbReference>